<organism evidence="1 2">
    <name type="scientific">Candidatus Falkowbacteria bacterium CG10_big_fil_rev_8_21_14_0_10_43_11</name>
    <dbReference type="NCBI Taxonomy" id="1974568"/>
    <lineage>
        <taxon>Bacteria</taxon>
        <taxon>Candidatus Falkowiibacteriota</taxon>
    </lineage>
</organism>
<name>A0A2M6WM65_9BACT</name>
<evidence type="ECO:0000313" key="1">
    <source>
        <dbReference type="EMBL" id="PIT93875.1"/>
    </source>
</evidence>
<dbReference type="Proteomes" id="UP000229335">
    <property type="component" value="Unassembled WGS sequence"/>
</dbReference>
<gene>
    <name evidence="1" type="ORF">COU00_01985</name>
</gene>
<evidence type="ECO:0000313" key="2">
    <source>
        <dbReference type="Proteomes" id="UP000229335"/>
    </source>
</evidence>
<proteinExistence type="predicted"/>
<reference evidence="2" key="1">
    <citation type="submission" date="2017-09" db="EMBL/GenBank/DDBJ databases">
        <title>Depth-based differentiation of microbial function through sediment-hosted aquifers and enrichment of novel symbionts in the deep terrestrial subsurface.</title>
        <authorList>
            <person name="Probst A.J."/>
            <person name="Ladd B."/>
            <person name="Jarett J.K."/>
            <person name="Geller-Mcgrath D.E."/>
            <person name="Sieber C.M.K."/>
            <person name="Emerson J.B."/>
            <person name="Anantharaman K."/>
            <person name="Thomas B.C."/>
            <person name="Malmstrom R."/>
            <person name="Stieglmeier M."/>
            <person name="Klingl A."/>
            <person name="Woyke T."/>
            <person name="Ryan C.M."/>
            <person name="Banfield J.F."/>
        </authorList>
    </citation>
    <scope>NUCLEOTIDE SEQUENCE [LARGE SCALE GENOMIC DNA]</scope>
</reference>
<dbReference type="EMBL" id="PFAS01000031">
    <property type="protein sequence ID" value="PIT93875.1"/>
    <property type="molecule type" value="Genomic_DNA"/>
</dbReference>
<comment type="caution">
    <text evidence="1">The sequence shown here is derived from an EMBL/GenBank/DDBJ whole genome shotgun (WGS) entry which is preliminary data.</text>
</comment>
<protein>
    <submittedName>
        <fullName evidence="1">Uncharacterized protein</fullName>
    </submittedName>
</protein>
<sequence length="198" mass="22724">MKKDMLGTVVRKIVGIPLIMLGVICDLVEKLAGEAGQEWLAELKKFLRKEQCWDAINNIFRLTVGGNRTTEELVRAGKYDWVDENITNQNFPMGSQTDEDVVIELLEFDHDVSSEEAIEEARKRGLERPTHEDALFFGEQHPEEQHKHPIVFLHEPWQSSHGGGIVLVLYGHSSGRHLNLDWFGFGWIRLCVFAFVRK</sequence>
<dbReference type="AlphaFoldDB" id="A0A2M6WM65"/>
<accession>A0A2M6WM65</accession>